<dbReference type="SUPFAM" id="SSF48371">
    <property type="entry name" value="ARM repeat"/>
    <property type="match status" value="2"/>
</dbReference>
<keyword evidence="5" id="KW-0256">Endoplasmic reticulum</keyword>
<evidence type="ECO:0000313" key="10">
    <source>
        <dbReference type="Proteomes" id="UP000053201"/>
    </source>
</evidence>
<dbReference type="InterPro" id="IPR011989">
    <property type="entry name" value="ARM-like"/>
</dbReference>
<keyword evidence="6" id="KW-0496">Mitochondrion</keyword>
<protein>
    <submittedName>
        <fullName evidence="9">Uncharacterized protein</fullName>
    </submittedName>
</protein>
<evidence type="ECO:0000256" key="7">
    <source>
        <dbReference type="PROSITE-ProRule" id="PRU00259"/>
    </source>
</evidence>
<comment type="subcellular location">
    <subcellularLocation>
        <location evidence="3">Cytoplasm</location>
        <location evidence="3">Cytosol</location>
    </subcellularLocation>
    <subcellularLocation>
        <location evidence="2">Endoplasmic reticulum</location>
    </subcellularLocation>
    <subcellularLocation>
        <location evidence="1">Mitochondrion</location>
    </subcellularLocation>
</comment>
<feature type="repeat" description="ARM" evidence="7">
    <location>
        <begin position="467"/>
        <end position="510"/>
    </location>
</feature>
<sequence length="803" mass="86541">MTSVDALASTFQKVLQISESGHVEQLMQALPDLIPHDDDTRAFLAEREDIISFLQRLLDTAATNSNTADVPKYKKLGAVVAQLIAEAAKVEDTRDPIADAGTIPTLIQLLKIGNAPMGKGVQGDTLDDDLVVQSLRALANLCYDHDGNRERVLEVQDGIPEIVACLNSPSKRVMITTCGALTNITMDNEPVQIEALNAHVLSPLLKALQGNIDEPFEQGVKGAVSTAVIRVMSNLLETETGIQELLAADGLSLLLRLLKYKHDKVLHHTSAGTRYESAVEVLDALTTVLESIGENDTIQRAIVSQDLLDILLDFVDRRPEGVAVAKTGEDLATYTEIRKTVSRIVTLVTMNDANMVDLPKKREIIDRFKQWMTNGFAPLDTAEEDEIRMSGALCIGNLARSDETCVSLVQEHDVARALLNLLALEVSRVKQSGTELKSTVKVLHAVMGSLKNLSLAAANRPIMGAMGVIPKVADLLEIPNIKPVQYGATGVLKNLCSGDNEANVYRIISGQEPPGGINLSQCSVPSAGPKTPLGKVITLVWTATGDNDTGIRNEGGRLLVNLIRACHRGRAPHLLKTIVDANAIPPLIQIITGALLTRSRTSSDEGTDVPEDEHHVHFDAMPLEGQVFPMVQNEGIVALILVADAYPEAIPRITRYSASLIPTLIDILRSGIQGIETAKDAQEYEYADEAKANVCVLLQSLISRDDDFAKRLQQTALKEILTSLHKSSKAHPSVPHPAPPTLPAHPRSPPMDIGRTGTKSARNLASQGPTRSELLASFGSGRQVAVDEGLGLREAVGNLLLGL</sequence>
<evidence type="ECO:0000256" key="1">
    <source>
        <dbReference type="ARBA" id="ARBA00004173"/>
    </source>
</evidence>
<evidence type="ECO:0000256" key="5">
    <source>
        <dbReference type="ARBA" id="ARBA00022824"/>
    </source>
</evidence>
<evidence type="ECO:0000256" key="2">
    <source>
        <dbReference type="ARBA" id="ARBA00004240"/>
    </source>
</evidence>
<evidence type="ECO:0000256" key="4">
    <source>
        <dbReference type="ARBA" id="ARBA00022490"/>
    </source>
</evidence>
<dbReference type="PROSITE" id="PS50176">
    <property type="entry name" value="ARM_REPEAT"/>
    <property type="match status" value="2"/>
</dbReference>
<dbReference type="OrthoDB" id="26149at2759"/>
<feature type="repeat" description="ARM" evidence="7">
    <location>
        <begin position="157"/>
        <end position="189"/>
    </location>
</feature>
<dbReference type="VEuPathDB" id="FungiDB:SPPG_06853"/>
<dbReference type="InterPro" id="IPR040144">
    <property type="entry name" value="RAP1GDS1"/>
</dbReference>
<dbReference type="OMA" id="NGTEHQM"/>
<dbReference type="InterPro" id="IPR016024">
    <property type="entry name" value="ARM-type_fold"/>
</dbReference>
<dbReference type="InParanoid" id="A0A0L0H9I6"/>
<proteinExistence type="predicted"/>
<dbReference type="Gene3D" id="1.25.10.10">
    <property type="entry name" value="Leucine-rich Repeat Variant"/>
    <property type="match status" value="2"/>
</dbReference>
<dbReference type="EMBL" id="KQ257462">
    <property type="protein sequence ID" value="KNC97857.1"/>
    <property type="molecule type" value="Genomic_DNA"/>
</dbReference>
<keyword evidence="4" id="KW-0963">Cytoplasm</keyword>
<dbReference type="eggNOG" id="KOG4500">
    <property type="taxonomic scope" value="Eukaryota"/>
</dbReference>
<dbReference type="GO" id="GO:0005085">
    <property type="term" value="F:guanyl-nucleotide exchange factor activity"/>
    <property type="evidence" value="ECO:0007669"/>
    <property type="project" value="InterPro"/>
</dbReference>
<keyword evidence="10" id="KW-1185">Reference proteome</keyword>
<evidence type="ECO:0000256" key="8">
    <source>
        <dbReference type="SAM" id="MobiDB-lite"/>
    </source>
</evidence>
<accession>A0A0L0H9I6</accession>
<organism evidence="9 10">
    <name type="scientific">Spizellomyces punctatus (strain DAOM BR117)</name>
    <dbReference type="NCBI Taxonomy" id="645134"/>
    <lineage>
        <taxon>Eukaryota</taxon>
        <taxon>Fungi</taxon>
        <taxon>Fungi incertae sedis</taxon>
        <taxon>Chytridiomycota</taxon>
        <taxon>Chytridiomycota incertae sedis</taxon>
        <taxon>Chytridiomycetes</taxon>
        <taxon>Spizellomycetales</taxon>
        <taxon>Spizellomycetaceae</taxon>
        <taxon>Spizellomyces</taxon>
    </lineage>
</organism>
<evidence type="ECO:0000256" key="3">
    <source>
        <dbReference type="ARBA" id="ARBA00004514"/>
    </source>
</evidence>
<evidence type="ECO:0000313" key="9">
    <source>
        <dbReference type="EMBL" id="KNC97857.1"/>
    </source>
</evidence>
<dbReference type="STRING" id="645134.A0A0L0H9I6"/>
<dbReference type="PANTHER" id="PTHR10957">
    <property type="entry name" value="RAP1 GTPASE-GDP DISSOCIATION STIMULATOR 1"/>
    <property type="match status" value="1"/>
</dbReference>
<dbReference type="AlphaFoldDB" id="A0A0L0H9I6"/>
<name>A0A0L0H9I6_SPIPD</name>
<dbReference type="GO" id="GO:0005829">
    <property type="term" value="C:cytosol"/>
    <property type="evidence" value="ECO:0007669"/>
    <property type="project" value="UniProtKB-SubCell"/>
</dbReference>
<dbReference type="RefSeq" id="XP_016605897.1">
    <property type="nucleotide sequence ID" value="XM_016755048.1"/>
</dbReference>
<feature type="region of interest" description="Disordered" evidence="8">
    <location>
        <begin position="727"/>
        <end position="769"/>
    </location>
</feature>
<dbReference type="Proteomes" id="UP000053201">
    <property type="component" value="Unassembled WGS sequence"/>
</dbReference>
<dbReference type="GO" id="GO:0005739">
    <property type="term" value="C:mitochondrion"/>
    <property type="evidence" value="ECO:0007669"/>
    <property type="project" value="UniProtKB-SubCell"/>
</dbReference>
<dbReference type="GeneID" id="27690126"/>
<gene>
    <name evidence="9" type="ORF">SPPG_06853</name>
</gene>
<dbReference type="InterPro" id="IPR000225">
    <property type="entry name" value="Armadillo"/>
</dbReference>
<reference evidence="9 10" key="1">
    <citation type="submission" date="2009-08" db="EMBL/GenBank/DDBJ databases">
        <title>The Genome Sequence of Spizellomyces punctatus strain DAOM BR117.</title>
        <authorList>
            <consortium name="The Broad Institute Genome Sequencing Platform"/>
            <person name="Russ C."/>
            <person name="Cuomo C."/>
            <person name="Shea T."/>
            <person name="Young S.K."/>
            <person name="Zeng Q."/>
            <person name="Koehrsen M."/>
            <person name="Haas B."/>
            <person name="Borodovsky M."/>
            <person name="Guigo R."/>
            <person name="Alvarado L."/>
            <person name="Berlin A."/>
            <person name="Bochicchio J."/>
            <person name="Borenstein D."/>
            <person name="Chapman S."/>
            <person name="Chen Z."/>
            <person name="Engels R."/>
            <person name="Freedman E."/>
            <person name="Gellesch M."/>
            <person name="Goldberg J."/>
            <person name="Griggs A."/>
            <person name="Gujja S."/>
            <person name="Heiman D."/>
            <person name="Hepburn T."/>
            <person name="Howarth C."/>
            <person name="Jen D."/>
            <person name="Larson L."/>
            <person name="Lewis B."/>
            <person name="Mehta T."/>
            <person name="Park D."/>
            <person name="Pearson M."/>
            <person name="Roberts A."/>
            <person name="Saif S."/>
            <person name="Shenoy N."/>
            <person name="Sisk P."/>
            <person name="Stolte C."/>
            <person name="Sykes S."/>
            <person name="Thomson T."/>
            <person name="Walk T."/>
            <person name="White J."/>
            <person name="Yandava C."/>
            <person name="Burger G."/>
            <person name="Gray M.W."/>
            <person name="Holland P.W.H."/>
            <person name="King N."/>
            <person name="Lang F.B.F."/>
            <person name="Roger A.J."/>
            <person name="Ruiz-Trillo I."/>
            <person name="Lander E."/>
            <person name="Nusbaum C."/>
        </authorList>
    </citation>
    <scope>NUCLEOTIDE SEQUENCE [LARGE SCALE GENOMIC DNA]</scope>
    <source>
        <strain evidence="9 10">DAOM BR117</strain>
    </source>
</reference>
<feature type="compositionally biased region" description="Polar residues" evidence="8">
    <location>
        <begin position="757"/>
        <end position="769"/>
    </location>
</feature>
<dbReference type="GO" id="GO:0005783">
    <property type="term" value="C:endoplasmic reticulum"/>
    <property type="evidence" value="ECO:0007669"/>
    <property type="project" value="UniProtKB-SubCell"/>
</dbReference>
<dbReference type="SMART" id="SM00185">
    <property type="entry name" value="ARM"/>
    <property type="match status" value="5"/>
</dbReference>
<feature type="compositionally biased region" description="Pro residues" evidence="8">
    <location>
        <begin position="734"/>
        <end position="749"/>
    </location>
</feature>
<evidence type="ECO:0000256" key="6">
    <source>
        <dbReference type="ARBA" id="ARBA00023128"/>
    </source>
</evidence>